<dbReference type="Proteomes" id="UP000183685">
    <property type="component" value="Unassembled WGS sequence"/>
</dbReference>
<dbReference type="AlphaFoldDB" id="A0A1G7EI64"/>
<name>A0A1G7EI64_9PROT</name>
<evidence type="ECO:0000313" key="2">
    <source>
        <dbReference type="Proteomes" id="UP000183685"/>
    </source>
</evidence>
<dbReference type="STRING" id="637679.GCA_001550055_00917"/>
<proteinExistence type="predicted"/>
<dbReference type="EMBL" id="FNAK01000008">
    <property type="protein sequence ID" value="SDE63380.1"/>
    <property type="molecule type" value="Genomic_DNA"/>
</dbReference>
<evidence type="ECO:0000313" key="1">
    <source>
        <dbReference type="EMBL" id="SDE63380.1"/>
    </source>
</evidence>
<protein>
    <submittedName>
        <fullName evidence="1">Uncharacterized protein</fullName>
    </submittedName>
</protein>
<accession>A0A1G7EI64</accession>
<reference evidence="1 2" key="1">
    <citation type="submission" date="2016-10" db="EMBL/GenBank/DDBJ databases">
        <authorList>
            <person name="de Groot N.N."/>
        </authorList>
    </citation>
    <scope>NUCLEOTIDE SEQUENCE [LARGE SCALE GENOMIC DNA]</scope>
    <source>
        <strain evidence="1 2">CGMCC 1.9109</strain>
    </source>
</reference>
<dbReference type="OrthoDB" id="72030at2"/>
<gene>
    <name evidence="1" type="ORF">SAMN04488071_3460</name>
</gene>
<keyword evidence="2" id="KW-1185">Reference proteome</keyword>
<sequence>MTDDELIEAFESHRLTREAFTHEAHLRVGWIYLQRLPLGEACDTMARELLAWDVAFGLGDRYHETVTWAFMFIIHEKQLACGAKTFDAFLETNPDLMRKSPPFLAGYYKDATLESELARKNFLLPDVGR</sequence>
<dbReference type="RefSeq" id="WP_068309273.1">
    <property type="nucleotide sequence ID" value="NZ_FNAK01000008.1"/>
</dbReference>
<organism evidence="1 2">
    <name type="scientific">Kordiimonas lacus</name>
    <dbReference type="NCBI Taxonomy" id="637679"/>
    <lineage>
        <taxon>Bacteria</taxon>
        <taxon>Pseudomonadati</taxon>
        <taxon>Pseudomonadota</taxon>
        <taxon>Alphaproteobacteria</taxon>
        <taxon>Kordiimonadales</taxon>
        <taxon>Kordiimonadaceae</taxon>
        <taxon>Kordiimonas</taxon>
    </lineage>
</organism>